<evidence type="ECO:0000313" key="8">
    <source>
        <dbReference type="EMBL" id="KAA1244478.1"/>
    </source>
</evidence>
<accession>A0A5B1B7M3</accession>
<comment type="caution">
    <text evidence="8">The sequence shown here is derived from an EMBL/GenBank/DDBJ whole genome shotgun (WGS) entry which is preliminary data.</text>
</comment>
<gene>
    <name evidence="8" type="ORF">F0Q45_24880</name>
</gene>
<dbReference type="InterPro" id="IPR001128">
    <property type="entry name" value="Cyt_P450"/>
</dbReference>
<dbReference type="Gene3D" id="1.10.630.10">
    <property type="entry name" value="Cytochrome P450"/>
    <property type="match status" value="1"/>
</dbReference>
<dbReference type="InterPro" id="IPR002397">
    <property type="entry name" value="Cyt_P450_B"/>
</dbReference>
<dbReference type="OrthoDB" id="5241086at2"/>
<dbReference type="Proteomes" id="UP000324701">
    <property type="component" value="Unassembled WGS sequence"/>
</dbReference>
<dbReference type="GO" id="GO:0036199">
    <property type="term" value="F:cholest-4-en-3-one 26-monooxygenase activity"/>
    <property type="evidence" value="ECO:0007669"/>
    <property type="project" value="TreeGrafter"/>
</dbReference>
<protein>
    <submittedName>
        <fullName evidence="8">Cytochrome P450</fullName>
    </submittedName>
</protein>
<dbReference type="GO" id="GO:0005506">
    <property type="term" value="F:iron ion binding"/>
    <property type="evidence" value="ECO:0007669"/>
    <property type="project" value="InterPro"/>
</dbReference>
<evidence type="ECO:0000256" key="5">
    <source>
        <dbReference type="ARBA" id="ARBA00023002"/>
    </source>
</evidence>
<comment type="similarity">
    <text evidence="2">Belongs to the cytochrome P450 family.</text>
</comment>
<evidence type="ECO:0000256" key="2">
    <source>
        <dbReference type="ARBA" id="ARBA00010617"/>
    </source>
</evidence>
<keyword evidence="5" id="KW-0560">Oxidoreductase</keyword>
<evidence type="ECO:0000256" key="7">
    <source>
        <dbReference type="ARBA" id="ARBA00023033"/>
    </source>
</evidence>
<keyword evidence="6" id="KW-0408">Iron</keyword>
<reference evidence="8 9" key="1">
    <citation type="submission" date="2019-09" db="EMBL/GenBank/DDBJ databases">
        <title>Report of infection by Mycobacterium simiae a patient suffering from pulmonary tuberculosis.</title>
        <authorList>
            <person name="Mohanty P.S."/>
            <person name="Bansal A.K."/>
            <person name="Singh H."/>
            <person name="Sharma S."/>
            <person name="Patil S.A."/>
            <person name="Upadhaya P."/>
            <person name="Singh P.K."/>
            <person name="Kumar D."/>
            <person name="Kumar S."/>
            <person name="Singh R.K."/>
            <person name="Chaudhary B."/>
        </authorList>
    </citation>
    <scope>NUCLEOTIDE SEQUENCE [LARGE SCALE GENOMIC DNA]</scope>
    <source>
        <strain evidence="8 9">JAL-560-SIM</strain>
    </source>
</reference>
<keyword evidence="9" id="KW-1185">Reference proteome</keyword>
<comment type="cofactor">
    <cofactor evidence="1">
        <name>heme</name>
        <dbReference type="ChEBI" id="CHEBI:30413"/>
    </cofactor>
</comment>
<organism evidence="8 9">
    <name type="scientific">Mycobacterium simiae</name>
    <name type="common">Mycobacterium habana</name>
    <dbReference type="NCBI Taxonomy" id="1784"/>
    <lineage>
        <taxon>Bacteria</taxon>
        <taxon>Bacillati</taxon>
        <taxon>Actinomycetota</taxon>
        <taxon>Actinomycetes</taxon>
        <taxon>Mycobacteriales</taxon>
        <taxon>Mycobacteriaceae</taxon>
        <taxon>Mycobacterium</taxon>
        <taxon>Mycobacterium simiae complex</taxon>
    </lineage>
</organism>
<dbReference type="PANTHER" id="PTHR46696">
    <property type="entry name" value="P450, PUTATIVE (EUROFUNG)-RELATED"/>
    <property type="match status" value="1"/>
</dbReference>
<dbReference type="PANTHER" id="PTHR46696:SF4">
    <property type="entry name" value="BIOTIN BIOSYNTHESIS CYTOCHROME P450"/>
    <property type="match status" value="1"/>
</dbReference>
<dbReference type="CDD" id="cd11033">
    <property type="entry name" value="CYP142-like"/>
    <property type="match status" value="1"/>
</dbReference>
<evidence type="ECO:0000256" key="6">
    <source>
        <dbReference type="ARBA" id="ARBA00023004"/>
    </source>
</evidence>
<name>A0A5B1B7M3_MYCSI</name>
<evidence type="ECO:0000256" key="4">
    <source>
        <dbReference type="ARBA" id="ARBA00022723"/>
    </source>
</evidence>
<keyword evidence="4" id="KW-0479">Metal-binding</keyword>
<keyword evidence="3" id="KW-0349">Heme</keyword>
<evidence type="ECO:0000256" key="3">
    <source>
        <dbReference type="ARBA" id="ARBA00022617"/>
    </source>
</evidence>
<evidence type="ECO:0000313" key="9">
    <source>
        <dbReference type="Proteomes" id="UP000324701"/>
    </source>
</evidence>
<dbReference type="Pfam" id="PF00067">
    <property type="entry name" value="p450"/>
    <property type="match status" value="1"/>
</dbReference>
<dbReference type="GO" id="GO:0006707">
    <property type="term" value="P:cholesterol catabolic process"/>
    <property type="evidence" value="ECO:0007669"/>
    <property type="project" value="TreeGrafter"/>
</dbReference>
<dbReference type="EMBL" id="VTZN01000291">
    <property type="protein sequence ID" value="KAA1244478.1"/>
    <property type="molecule type" value="Genomic_DNA"/>
</dbReference>
<dbReference type="GO" id="GO:0008395">
    <property type="term" value="F:steroid hydroxylase activity"/>
    <property type="evidence" value="ECO:0007669"/>
    <property type="project" value="TreeGrafter"/>
</dbReference>
<keyword evidence="7" id="KW-0503">Monooxygenase</keyword>
<dbReference type="GO" id="GO:0020037">
    <property type="term" value="F:heme binding"/>
    <property type="evidence" value="ECO:0007669"/>
    <property type="project" value="InterPro"/>
</dbReference>
<dbReference type="PRINTS" id="PR00359">
    <property type="entry name" value="BP450"/>
</dbReference>
<dbReference type="SUPFAM" id="SSF48264">
    <property type="entry name" value="Cytochrome P450"/>
    <property type="match status" value="1"/>
</dbReference>
<dbReference type="AlphaFoldDB" id="A0A5B1B7M3"/>
<evidence type="ECO:0000256" key="1">
    <source>
        <dbReference type="ARBA" id="ARBA00001971"/>
    </source>
</evidence>
<proteinExistence type="inferred from homology"/>
<dbReference type="InterPro" id="IPR036396">
    <property type="entry name" value="Cyt_P450_sf"/>
</dbReference>
<sequence length="450" mass="50455">MFYWQQSITRTTSVLGSQGASQSLRTAVRRTSVPTPHLPPGFDFTDPDIYAERLPVAEFAELRSSAPIWWNEQGPGMGGGYHDGGFWAITKLNDVKEISRRSDVFSSYESTVIPRFHNDIAREDIEVQRLVMLNQDAPHHTRLRKIISRGFTPRAIGRLEAELHERAQTIAKEAAAESSGDFVEQVSCELPLQAIAGLLGVPQEDRLKLFDWSNEMTGTEDPEFAHIDPKASSVELMAYAMKMAEMKAKNPGDDIVTALIQADIDGEKLSEDEFGFFVIMLAVAGNETSRNSITQGMMAFADFPEQWELYKDERPETAADEIVRWATPVTCFQRTALQDYELSGVPIKKGQRVVMFYRSANFDEEVFENPLAFNILRNPNPHVGFGGTGAHYCIGANLARLTIKLMFNAIADNMPDLKPRSAPQRLRSGWLNGIKHWQVDYNASKCPVPH</sequence>